<reference evidence="3 4" key="1">
    <citation type="journal article" date="2022" name="Cell">
        <title>Repeat-based holocentromeres influence genome architecture and karyotype evolution.</title>
        <authorList>
            <person name="Hofstatter P.G."/>
            <person name="Thangavel G."/>
            <person name="Lux T."/>
            <person name="Neumann P."/>
            <person name="Vondrak T."/>
            <person name="Novak P."/>
            <person name="Zhang M."/>
            <person name="Costa L."/>
            <person name="Castellani M."/>
            <person name="Scott A."/>
            <person name="Toegelov H."/>
            <person name="Fuchs J."/>
            <person name="Mata-Sucre Y."/>
            <person name="Dias Y."/>
            <person name="Vanzela A.L.L."/>
            <person name="Huettel B."/>
            <person name="Almeida C.C.S."/>
            <person name="Simkova H."/>
            <person name="Souza G."/>
            <person name="Pedrosa-Harand A."/>
            <person name="Macas J."/>
            <person name="Mayer K.F.X."/>
            <person name="Houben A."/>
            <person name="Marques A."/>
        </authorList>
    </citation>
    <scope>NUCLEOTIDE SEQUENCE [LARGE SCALE GENOMIC DNA]</scope>
    <source>
        <strain evidence="3">RhyTen1mFocal</strain>
    </source>
</reference>
<keyword evidence="2" id="KW-0732">Signal</keyword>
<dbReference type="InterPro" id="IPR035669">
    <property type="entry name" value="SGNH_plant_lipase-like"/>
</dbReference>
<dbReference type="FunFam" id="3.40.50.1110:FF:000003">
    <property type="entry name" value="GDSL esterase/lipase APG"/>
    <property type="match status" value="1"/>
</dbReference>
<feature type="chain" id="PRO_5041908262" evidence="2">
    <location>
        <begin position="22"/>
        <end position="349"/>
    </location>
</feature>
<dbReference type="InterPro" id="IPR036514">
    <property type="entry name" value="SGNH_hydro_sf"/>
</dbReference>
<evidence type="ECO:0000256" key="1">
    <source>
        <dbReference type="ARBA" id="ARBA00008668"/>
    </source>
</evidence>
<proteinExistence type="inferred from homology"/>
<dbReference type="GO" id="GO:0016788">
    <property type="term" value="F:hydrolase activity, acting on ester bonds"/>
    <property type="evidence" value="ECO:0007669"/>
    <property type="project" value="InterPro"/>
</dbReference>
<name>A0AAD6F0J5_9POAL</name>
<sequence>MAQIHLIHLLSLLTFFSLSTAARFPAVIVFGDSTVDPGNNNAIDTILRSNFPPYGRDFKNAVPTGRFSNGKLPTDFISEALGLQPLVPAYLDPACSIENFTKGVAFASSGAGLDNATSNLLTAMSLGEEVEYFKEYQHKLRKYVGKSRANYIVNEAVYIVSIGTNDFLSNYFTMFTGRFLQFTVDKFEDFLVSHAAEFLTNIYKLGARKILFAGLSPIGCLPVERSTNLIREGQCKTMFNEVARNFNAKLQRMIADLGIKFPGLRLIYGGVYDLFSEIINNPSRYGIENVEDGCCATGKFEVAFLCDSRHPLTCRDASKYLFWDAFHPTEKTNYLIGDVTLHLILRELI</sequence>
<dbReference type="PANTHER" id="PTHR45642">
    <property type="entry name" value="GDSL ESTERASE/LIPASE EXL3"/>
    <property type="match status" value="1"/>
</dbReference>
<keyword evidence="4" id="KW-1185">Reference proteome</keyword>
<accession>A0AAD6F0J5</accession>
<gene>
    <name evidence="3" type="ORF">LUZ61_011837</name>
</gene>
<dbReference type="PANTHER" id="PTHR45642:SF46">
    <property type="entry name" value="OS06G0636700 PROTEIN"/>
    <property type="match status" value="1"/>
</dbReference>
<dbReference type="SUPFAM" id="SSF52266">
    <property type="entry name" value="SGNH hydrolase"/>
    <property type="match status" value="1"/>
</dbReference>
<comment type="similarity">
    <text evidence="1">Belongs to the 'GDSL' lipolytic enzyme family.</text>
</comment>
<dbReference type="Gene3D" id="3.40.50.1110">
    <property type="entry name" value="SGNH hydrolase"/>
    <property type="match status" value="1"/>
</dbReference>
<dbReference type="Pfam" id="PF00657">
    <property type="entry name" value="Lipase_GDSL"/>
    <property type="match status" value="1"/>
</dbReference>
<protein>
    <submittedName>
        <fullName evidence="3">Uncharacterized protein</fullName>
    </submittedName>
</protein>
<evidence type="ECO:0000256" key="2">
    <source>
        <dbReference type="SAM" id="SignalP"/>
    </source>
</evidence>
<feature type="signal peptide" evidence="2">
    <location>
        <begin position="1"/>
        <end position="21"/>
    </location>
</feature>
<evidence type="ECO:0000313" key="4">
    <source>
        <dbReference type="Proteomes" id="UP001210211"/>
    </source>
</evidence>
<dbReference type="CDD" id="cd01837">
    <property type="entry name" value="SGNH_plant_lipase_like"/>
    <property type="match status" value="1"/>
</dbReference>
<dbReference type="Proteomes" id="UP001210211">
    <property type="component" value="Unassembled WGS sequence"/>
</dbReference>
<dbReference type="AlphaFoldDB" id="A0AAD6F0J5"/>
<evidence type="ECO:0000313" key="3">
    <source>
        <dbReference type="EMBL" id="KAJ3708132.1"/>
    </source>
</evidence>
<dbReference type="EMBL" id="JAMRDG010000001">
    <property type="protein sequence ID" value="KAJ3708132.1"/>
    <property type="molecule type" value="Genomic_DNA"/>
</dbReference>
<dbReference type="InterPro" id="IPR001087">
    <property type="entry name" value="GDSL"/>
</dbReference>
<comment type="caution">
    <text evidence="3">The sequence shown here is derived from an EMBL/GenBank/DDBJ whole genome shotgun (WGS) entry which is preliminary data.</text>
</comment>
<dbReference type="InterPro" id="IPR050592">
    <property type="entry name" value="GDSL_lipolytic_enzyme"/>
</dbReference>
<organism evidence="3 4">
    <name type="scientific">Rhynchospora tenuis</name>
    <dbReference type="NCBI Taxonomy" id="198213"/>
    <lineage>
        <taxon>Eukaryota</taxon>
        <taxon>Viridiplantae</taxon>
        <taxon>Streptophyta</taxon>
        <taxon>Embryophyta</taxon>
        <taxon>Tracheophyta</taxon>
        <taxon>Spermatophyta</taxon>
        <taxon>Magnoliopsida</taxon>
        <taxon>Liliopsida</taxon>
        <taxon>Poales</taxon>
        <taxon>Cyperaceae</taxon>
        <taxon>Cyperoideae</taxon>
        <taxon>Rhynchosporeae</taxon>
        <taxon>Rhynchospora</taxon>
    </lineage>
</organism>